<proteinExistence type="predicted"/>
<protein>
    <submittedName>
        <fullName evidence="1">Uncharacterized protein</fullName>
    </submittedName>
</protein>
<accession>A0A1J0VTJ7</accession>
<dbReference type="AlphaFoldDB" id="A0A1J0VTJ7"/>
<gene>
    <name evidence="1" type="ORF">BOX37_17060</name>
</gene>
<evidence type="ECO:0000313" key="2">
    <source>
        <dbReference type="Proteomes" id="UP000183810"/>
    </source>
</evidence>
<sequence>MVANLVGRSDEWLRLVESGRQRLDSVQVMSRLAEVLRIDDFNQLIERPVREVRGSTAAARPMTELLEQAIVDHPKFHAAGALTEKGESLTAIRDELSQCQHAWTTSPRRYSTLVERIPSILAEARARKLRLAGLETDQLLVRAYHLARQLLTRFGEHGLAWTVADRAMEIAASTHSPGLVAASACHVTNALLHLEQIDQCRSYARSAATHLLDEVVDPGDRAVLSGTLALLAAKGAAATLDLLEADRLIGQAQREAAELASEHQVFGIDFGPFQIALARMEIALGHASFDDVVRIGSDAEVVEGYPVGGRARYHIALAIAFARRDEDVAAAFALAKAAEACPEDLRFDPDAHHTVLHLIRRDNRLISRDVTRLANLAGLG</sequence>
<dbReference type="Proteomes" id="UP000183810">
    <property type="component" value="Chromosome"/>
</dbReference>
<reference evidence="1" key="1">
    <citation type="submission" date="2016-11" db="EMBL/GenBank/DDBJ databases">
        <authorList>
            <person name="Jaros S."/>
            <person name="Januszkiewicz K."/>
            <person name="Wedrychowicz H."/>
        </authorList>
    </citation>
    <scope>NUCLEOTIDE SEQUENCE [LARGE SCALE GENOMIC DNA]</scope>
    <source>
        <strain evidence="1">Y48</strain>
    </source>
</reference>
<keyword evidence="2" id="KW-1185">Reference proteome</keyword>
<dbReference type="EMBL" id="CP018082">
    <property type="protein sequence ID" value="APE35376.1"/>
    <property type="molecule type" value="Genomic_DNA"/>
</dbReference>
<name>A0A1J0VTJ7_9NOCA</name>
<evidence type="ECO:0000313" key="1">
    <source>
        <dbReference type="EMBL" id="APE35376.1"/>
    </source>
</evidence>
<dbReference type="KEGG" id="nsl:BOX37_17060"/>
<organism evidence="1 2">
    <name type="scientific">Nocardia mangyaensis</name>
    <dbReference type="NCBI Taxonomy" id="2213200"/>
    <lineage>
        <taxon>Bacteria</taxon>
        <taxon>Bacillati</taxon>
        <taxon>Actinomycetota</taxon>
        <taxon>Actinomycetes</taxon>
        <taxon>Mycobacteriales</taxon>
        <taxon>Nocardiaceae</taxon>
        <taxon>Nocardia</taxon>
    </lineage>
</organism>